<reference evidence="2 3" key="1">
    <citation type="submission" date="2019-06" db="EMBL/GenBank/DDBJ databases">
        <authorList>
            <person name="Palmer J.M."/>
        </authorList>
    </citation>
    <scope>NUCLEOTIDE SEQUENCE [LARGE SCALE GENOMIC DNA]</scope>
    <source>
        <strain evidence="2 3">TWF703</strain>
    </source>
</reference>
<sequence>MYSLNVAIFILCFIHISYGSPIATAAPSVDGVVRPILAIRTIGPAVAPPNLRRDVGKRQILTGTTTAHTTFTFYSSTLKGGDFIRIETRTETATANNAGPTPSSKFKYHYLEQINVAVDINDSRIPTWKTYSYCKAETSYFMSGPTLNSLWISPVTCSIKIVYPDPKLASPTRCTNTQGTKYYDSVIGASVTLVYDCLLKQNAIKFTQNSKAITRYQKGDFAISRYYDSRNYAWFEACYNGSNANKRSIPPQLPKRDLFEGNGNCPIWDCFRESAFNADPTSFYAGWPDYFAWFGLYNSSAGCSLISVTRACLLHDSVVFDTV</sequence>
<dbReference type="Proteomes" id="UP000480548">
    <property type="component" value="Unassembled WGS sequence"/>
</dbReference>
<keyword evidence="1" id="KW-0732">Signal</keyword>
<dbReference type="AlphaFoldDB" id="A0A7C8JM15"/>
<organism evidence="2 3">
    <name type="scientific">Orbilia oligospora</name>
    <name type="common">Nematode-trapping fungus</name>
    <name type="synonym">Arthrobotrys oligospora</name>
    <dbReference type="NCBI Taxonomy" id="2813651"/>
    <lineage>
        <taxon>Eukaryota</taxon>
        <taxon>Fungi</taxon>
        <taxon>Dikarya</taxon>
        <taxon>Ascomycota</taxon>
        <taxon>Pezizomycotina</taxon>
        <taxon>Orbiliomycetes</taxon>
        <taxon>Orbiliales</taxon>
        <taxon>Orbiliaceae</taxon>
        <taxon>Orbilia</taxon>
    </lineage>
</organism>
<accession>A0A7C8JM15</accession>
<evidence type="ECO:0000313" key="2">
    <source>
        <dbReference type="EMBL" id="KAF3132256.1"/>
    </source>
</evidence>
<evidence type="ECO:0000313" key="3">
    <source>
        <dbReference type="Proteomes" id="UP000480548"/>
    </source>
</evidence>
<gene>
    <name evidence="2" type="ORF">TWF703_007375</name>
</gene>
<protein>
    <submittedName>
        <fullName evidence="2">Uncharacterized protein</fullName>
    </submittedName>
</protein>
<name>A0A7C8JM15_ORBOL</name>
<evidence type="ECO:0000256" key="1">
    <source>
        <dbReference type="SAM" id="SignalP"/>
    </source>
</evidence>
<feature type="chain" id="PRO_5028930000" evidence="1">
    <location>
        <begin position="20"/>
        <end position="323"/>
    </location>
</feature>
<feature type="signal peptide" evidence="1">
    <location>
        <begin position="1"/>
        <end position="19"/>
    </location>
</feature>
<proteinExistence type="predicted"/>
<comment type="caution">
    <text evidence="2">The sequence shown here is derived from an EMBL/GenBank/DDBJ whole genome shotgun (WGS) entry which is preliminary data.</text>
</comment>
<dbReference type="EMBL" id="WIQZ01000045">
    <property type="protein sequence ID" value="KAF3132256.1"/>
    <property type="molecule type" value="Genomic_DNA"/>
</dbReference>